<proteinExistence type="predicted"/>
<keyword evidence="2" id="KW-1185">Reference proteome</keyword>
<evidence type="ECO:0000313" key="2">
    <source>
        <dbReference type="Proteomes" id="UP001165960"/>
    </source>
</evidence>
<organism evidence="1 2">
    <name type="scientific">Entomophthora muscae</name>
    <dbReference type="NCBI Taxonomy" id="34485"/>
    <lineage>
        <taxon>Eukaryota</taxon>
        <taxon>Fungi</taxon>
        <taxon>Fungi incertae sedis</taxon>
        <taxon>Zoopagomycota</taxon>
        <taxon>Entomophthoromycotina</taxon>
        <taxon>Entomophthoromycetes</taxon>
        <taxon>Entomophthorales</taxon>
        <taxon>Entomophthoraceae</taxon>
        <taxon>Entomophthora</taxon>
    </lineage>
</organism>
<reference evidence="1" key="1">
    <citation type="submission" date="2022-04" db="EMBL/GenBank/DDBJ databases">
        <title>Genome of the entomopathogenic fungus Entomophthora muscae.</title>
        <authorList>
            <person name="Elya C."/>
            <person name="Lovett B.R."/>
            <person name="Lee E."/>
            <person name="Macias A.M."/>
            <person name="Hajek A.E."/>
            <person name="De Bivort B.L."/>
            <person name="Kasson M.T."/>
            <person name="De Fine Licht H.H."/>
            <person name="Stajich J.E."/>
        </authorList>
    </citation>
    <scope>NUCLEOTIDE SEQUENCE</scope>
    <source>
        <strain evidence="1">Berkeley</strain>
    </source>
</reference>
<dbReference type="EMBL" id="QTSX02002931">
    <property type="protein sequence ID" value="KAJ9073128.1"/>
    <property type="molecule type" value="Genomic_DNA"/>
</dbReference>
<dbReference type="Proteomes" id="UP001165960">
    <property type="component" value="Unassembled WGS sequence"/>
</dbReference>
<gene>
    <name evidence="1" type="ORF">DSO57_1019899</name>
</gene>
<accession>A0ACC2TF04</accession>
<sequence length="109" mass="12262">MLPSYYSSKEPWLVLGYTSVYYREIQVSRPLVTYVMIGILLETTLFKLNVGALLHYIGEKLTNEWIPGNCTASGTQGNPGSPNLVESPKLGTLKRKFSQVYFHPKAPPR</sequence>
<protein>
    <submittedName>
        <fullName evidence="1">Uncharacterized protein</fullName>
    </submittedName>
</protein>
<evidence type="ECO:0000313" key="1">
    <source>
        <dbReference type="EMBL" id="KAJ9073128.1"/>
    </source>
</evidence>
<name>A0ACC2TF04_9FUNG</name>
<comment type="caution">
    <text evidence="1">The sequence shown here is derived from an EMBL/GenBank/DDBJ whole genome shotgun (WGS) entry which is preliminary data.</text>
</comment>